<evidence type="ECO:0000313" key="5">
    <source>
        <dbReference type="Proteomes" id="UP000054558"/>
    </source>
</evidence>
<proteinExistence type="predicted"/>
<dbReference type="SUPFAM" id="SSF52540">
    <property type="entry name" value="P-loop containing nucleoside triphosphate hydrolases"/>
    <property type="match status" value="1"/>
</dbReference>
<sequence>MESVLLTASSPRALHPVLTTDKVTLKPHQLAMIQRCGEIEETSDVLVMNDKPGSGKTYAILGYLLARKQALGGKIETTIIFVPHHILTHVARALKSAHASVPRVVLDEALALHVMYASVPAEKTWFVSGDCDLVEHFPTMPKNWRGHRFKVACQCDDRFVASSFDLEEPLVTEKHCTSLLLERVLIPARVTDEKELIIALLRYTQQSREANSDRIELCKSALERHTMKGIGNERTQREVYENEIRECVNKMGAAESLIRTIMERVAECGLCVACFDGPISRRLVAPCDHAFCEACGAKPPSECPVCGARISGSLQTAELEAPQKEGEEGPNKLECLLEIVEKSGPAAKILLFSKHVRIYQDPGRFRSRGVPYADLEGGSQAVIDGVVRDFKRGRVKLQLSEPVAFWDEDVSVLDVRFVNASSACSFLGLGLEGDYDISISFHPRSAKPIRVLLMEESGADATDDDPDVLERSKMWESSGYKVLREWTPRSRVSSRRTSFDGRPPPKAQKDNFKGRSVVYTIRTLSARMQGKSNKGADSDLDLRLGIREPMPEADDSSLVLKVTTITRVLPRQEKGCTSVRAVSSVRITTSAGARSLVDCDTGSHQVGIFERFGNAVYCNWIFGGHTFECGRTAVVPLTSPAESEFCANSF</sequence>
<dbReference type="Gene3D" id="3.30.40.10">
    <property type="entry name" value="Zinc/RING finger domain, C3HC4 (zinc finger)"/>
    <property type="match status" value="1"/>
</dbReference>
<dbReference type="EMBL" id="DF237168">
    <property type="protein sequence ID" value="GAQ85048.1"/>
    <property type="molecule type" value="Genomic_DNA"/>
</dbReference>
<dbReference type="GO" id="GO:0008270">
    <property type="term" value="F:zinc ion binding"/>
    <property type="evidence" value="ECO:0007669"/>
    <property type="project" value="UniProtKB-KW"/>
</dbReference>
<dbReference type="OrthoDB" id="8062037at2759"/>
<dbReference type="InterPro" id="IPR027417">
    <property type="entry name" value="P-loop_NTPase"/>
</dbReference>
<dbReference type="PROSITE" id="PS50089">
    <property type="entry name" value="ZF_RING_2"/>
    <property type="match status" value="1"/>
</dbReference>
<organism evidence="4 5">
    <name type="scientific">Klebsormidium nitens</name>
    <name type="common">Green alga</name>
    <name type="synonym">Ulothrix nitens</name>
    <dbReference type="NCBI Taxonomy" id="105231"/>
    <lineage>
        <taxon>Eukaryota</taxon>
        <taxon>Viridiplantae</taxon>
        <taxon>Streptophyta</taxon>
        <taxon>Klebsormidiophyceae</taxon>
        <taxon>Klebsormidiales</taxon>
        <taxon>Klebsormidiaceae</taxon>
        <taxon>Klebsormidium</taxon>
    </lineage>
</organism>
<evidence type="ECO:0000259" key="3">
    <source>
        <dbReference type="PROSITE" id="PS50089"/>
    </source>
</evidence>
<keyword evidence="1" id="KW-0863">Zinc-finger</keyword>
<name>A0A1Y1IAC1_KLENI</name>
<keyword evidence="1" id="KW-0479">Metal-binding</keyword>
<evidence type="ECO:0000256" key="2">
    <source>
        <dbReference type="SAM" id="MobiDB-lite"/>
    </source>
</evidence>
<evidence type="ECO:0000313" key="4">
    <source>
        <dbReference type="EMBL" id="GAQ85048.1"/>
    </source>
</evidence>
<gene>
    <name evidence="4" type="ORF">KFL_002190020</name>
</gene>
<dbReference type="SUPFAM" id="SSF57850">
    <property type="entry name" value="RING/U-box"/>
    <property type="match status" value="1"/>
</dbReference>
<evidence type="ECO:0000256" key="1">
    <source>
        <dbReference type="PROSITE-ProRule" id="PRU00175"/>
    </source>
</evidence>
<dbReference type="InterPro" id="IPR001841">
    <property type="entry name" value="Znf_RING"/>
</dbReference>
<dbReference type="InterPro" id="IPR013083">
    <property type="entry name" value="Znf_RING/FYVE/PHD"/>
</dbReference>
<feature type="region of interest" description="Disordered" evidence="2">
    <location>
        <begin position="493"/>
        <end position="512"/>
    </location>
</feature>
<dbReference type="SMART" id="SM00184">
    <property type="entry name" value="RING"/>
    <property type="match status" value="1"/>
</dbReference>
<dbReference type="Proteomes" id="UP000054558">
    <property type="component" value="Unassembled WGS sequence"/>
</dbReference>
<accession>A0A1Y1IAC1</accession>
<keyword evidence="5" id="KW-1185">Reference proteome</keyword>
<keyword evidence="1" id="KW-0862">Zinc</keyword>
<feature type="domain" description="RING-type" evidence="3">
    <location>
        <begin position="268"/>
        <end position="306"/>
    </location>
</feature>
<dbReference type="AlphaFoldDB" id="A0A1Y1IAC1"/>
<reference evidence="4 5" key="1">
    <citation type="journal article" date="2014" name="Nat. Commun.">
        <title>Klebsormidium flaccidum genome reveals primary factors for plant terrestrial adaptation.</title>
        <authorList>
            <person name="Hori K."/>
            <person name="Maruyama F."/>
            <person name="Fujisawa T."/>
            <person name="Togashi T."/>
            <person name="Yamamoto N."/>
            <person name="Seo M."/>
            <person name="Sato S."/>
            <person name="Yamada T."/>
            <person name="Mori H."/>
            <person name="Tajima N."/>
            <person name="Moriyama T."/>
            <person name="Ikeuchi M."/>
            <person name="Watanabe M."/>
            <person name="Wada H."/>
            <person name="Kobayashi K."/>
            <person name="Saito M."/>
            <person name="Masuda T."/>
            <person name="Sasaki-Sekimoto Y."/>
            <person name="Mashiguchi K."/>
            <person name="Awai K."/>
            <person name="Shimojima M."/>
            <person name="Masuda S."/>
            <person name="Iwai M."/>
            <person name="Nobusawa T."/>
            <person name="Narise T."/>
            <person name="Kondo S."/>
            <person name="Saito H."/>
            <person name="Sato R."/>
            <person name="Murakawa M."/>
            <person name="Ihara Y."/>
            <person name="Oshima-Yamada Y."/>
            <person name="Ohtaka K."/>
            <person name="Satoh M."/>
            <person name="Sonobe K."/>
            <person name="Ishii M."/>
            <person name="Ohtani R."/>
            <person name="Kanamori-Sato M."/>
            <person name="Honoki R."/>
            <person name="Miyazaki D."/>
            <person name="Mochizuki H."/>
            <person name="Umetsu J."/>
            <person name="Higashi K."/>
            <person name="Shibata D."/>
            <person name="Kamiya Y."/>
            <person name="Sato N."/>
            <person name="Nakamura Y."/>
            <person name="Tabata S."/>
            <person name="Ida S."/>
            <person name="Kurokawa K."/>
            <person name="Ohta H."/>
        </authorList>
    </citation>
    <scope>NUCLEOTIDE SEQUENCE [LARGE SCALE GENOMIC DNA]</scope>
    <source>
        <strain evidence="4 5">NIES-2285</strain>
    </source>
</reference>
<dbReference type="Gene3D" id="3.40.50.300">
    <property type="entry name" value="P-loop containing nucleotide triphosphate hydrolases"/>
    <property type="match status" value="1"/>
</dbReference>
<protein>
    <recommendedName>
        <fullName evidence="3">RING-type domain-containing protein</fullName>
    </recommendedName>
</protein>